<accession>A0A6A6PKA7</accession>
<dbReference type="GO" id="GO:0006508">
    <property type="term" value="P:proteolysis"/>
    <property type="evidence" value="ECO:0007669"/>
    <property type="project" value="UniProtKB-KW"/>
</dbReference>
<dbReference type="SUPFAM" id="SSF53474">
    <property type="entry name" value="alpha/beta-Hydrolases"/>
    <property type="match status" value="1"/>
</dbReference>
<keyword evidence="3" id="KW-0732">Signal</keyword>
<name>A0A6A6PKA7_9PEZI</name>
<sequence>MKTFYSSAYSVVCFFLACTNAIDGRLPFGSGGRTIHHVRREAIERANVIKTNDVDPSELYPVRHIDLPVNHFPNSSRYKPDKSGTFKNRYWLDASHYSPGGPVIVLQSGETDATSRLVYMQKGILAQLAEATNGIGVVLEHRYYGQSFPTDSLSTENLRFLTTEQALADEVYFAQNIVFPGLEDKNLTSHTTAYLSYGGSYPGSISAFLRVKYPDVFWGSISSAGVTKAILDYWQYYATPAEYGPTFCMTTQKLFTKMADNILMGKKKSKSIHKLKHLFGLDHITHDVDFANQLSSGVGSWQGLNWDPEVSQDNFYEFCRNLSSLVVLFPETESKRSLAEEVIEDGGYTADPLLVNQLLNYVGWMNLTAVSVCQNEGHTHDHCFSNLNSTFYQQHELKDYVWRSWAYQYCTEWGYLPTGSGVPEDQMSLISRTLDLEYLSTVCREAFNITDPPDVEEVNKFGGYDIHYPRLAVIDGEWDPWRPATPHAFAYGASPRNSTTSEPFMMIPQGLHHEDENSLFPNETTPKLPPPRIVSVQAEERRFVKAWMEEWKQDCRAKGDCSEGASPPLLVVQ</sequence>
<dbReference type="RefSeq" id="XP_033587060.1">
    <property type="nucleotide sequence ID" value="XM_033732095.1"/>
</dbReference>
<dbReference type="PROSITE" id="PS51257">
    <property type="entry name" value="PROKAR_LIPOPROTEIN"/>
    <property type="match status" value="1"/>
</dbReference>
<dbReference type="OrthoDB" id="1735038at2759"/>
<dbReference type="Proteomes" id="UP000799767">
    <property type="component" value="Unassembled WGS sequence"/>
</dbReference>
<gene>
    <name evidence="6" type="ORF">BDY17DRAFT_284350</name>
</gene>
<keyword evidence="2" id="KW-0645">Protease</keyword>
<protein>
    <submittedName>
        <fullName evidence="6">Serine carboxypeptidase S28-domain-containing protein</fullName>
    </submittedName>
</protein>
<organism evidence="6 7">
    <name type="scientific">Neohortaea acidophila</name>
    <dbReference type="NCBI Taxonomy" id="245834"/>
    <lineage>
        <taxon>Eukaryota</taxon>
        <taxon>Fungi</taxon>
        <taxon>Dikarya</taxon>
        <taxon>Ascomycota</taxon>
        <taxon>Pezizomycotina</taxon>
        <taxon>Dothideomycetes</taxon>
        <taxon>Dothideomycetidae</taxon>
        <taxon>Mycosphaerellales</taxon>
        <taxon>Teratosphaeriaceae</taxon>
        <taxon>Neohortaea</taxon>
    </lineage>
</organism>
<dbReference type="Gene3D" id="3.40.50.1820">
    <property type="entry name" value="alpha/beta hydrolase"/>
    <property type="match status" value="2"/>
</dbReference>
<evidence type="ECO:0000256" key="5">
    <source>
        <dbReference type="ARBA" id="ARBA00023180"/>
    </source>
</evidence>
<keyword evidence="7" id="KW-1185">Reference proteome</keyword>
<dbReference type="AlphaFoldDB" id="A0A6A6PKA7"/>
<keyword evidence="6" id="KW-0121">Carboxypeptidase</keyword>
<dbReference type="Pfam" id="PF05577">
    <property type="entry name" value="Peptidase_S28"/>
    <property type="match status" value="1"/>
</dbReference>
<evidence type="ECO:0000256" key="1">
    <source>
        <dbReference type="ARBA" id="ARBA00011079"/>
    </source>
</evidence>
<evidence type="ECO:0000313" key="7">
    <source>
        <dbReference type="Proteomes" id="UP000799767"/>
    </source>
</evidence>
<keyword evidence="5" id="KW-0325">Glycoprotein</keyword>
<dbReference type="GO" id="GO:0008239">
    <property type="term" value="F:dipeptidyl-peptidase activity"/>
    <property type="evidence" value="ECO:0007669"/>
    <property type="project" value="TreeGrafter"/>
</dbReference>
<dbReference type="GeneID" id="54473097"/>
<evidence type="ECO:0000256" key="3">
    <source>
        <dbReference type="ARBA" id="ARBA00022729"/>
    </source>
</evidence>
<dbReference type="FunFam" id="3.40.50.1820:FF:000251">
    <property type="entry name" value="Extracelular serine carboxypeptidase, putative"/>
    <property type="match status" value="1"/>
</dbReference>
<dbReference type="GO" id="GO:0004180">
    <property type="term" value="F:carboxypeptidase activity"/>
    <property type="evidence" value="ECO:0007669"/>
    <property type="project" value="UniProtKB-KW"/>
</dbReference>
<reference evidence="6" key="1">
    <citation type="journal article" date="2020" name="Stud. Mycol.">
        <title>101 Dothideomycetes genomes: a test case for predicting lifestyles and emergence of pathogens.</title>
        <authorList>
            <person name="Haridas S."/>
            <person name="Albert R."/>
            <person name="Binder M."/>
            <person name="Bloem J."/>
            <person name="Labutti K."/>
            <person name="Salamov A."/>
            <person name="Andreopoulos B."/>
            <person name="Baker S."/>
            <person name="Barry K."/>
            <person name="Bills G."/>
            <person name="Bluhm B."/>
            <person name="Cannon C."/>
            <person name="Castanera R."/>
            <person name="Culley D."/>
            <person name="Daum C."/>
            <person name="Ezra D."/>
            <person name="Gonzalez J."/>
            <person name="Henrissat B."/>
            <person name="Kuo A."/>
            <person name="Liang C."/>
            <person name="Lipzen A."/>
            <person name="Lutzoni F."/>
            <person name="Magnuson J."/>
            <person name="Mondo S."/>
            <person name="Nolan M."/>
            <person name="Ohm R."/>
            <person name="Pangilinan J."/>
            <person name="Park H.-J."/>
            <person name="Ramirez L."/>
            <person name="Alfaro M."/>
            <person name="Sun H."/>
            <person name="Tritt A."/>
            <person name="Yoshinaga Y."/>
            <person name="Zwiers L.-H."/>
            <person name="Turgeon B."/>
            <person name="Goodwin S."/>
            <person name="Spatafora J."/>
            <person name="Crous P."/>
            <person name="Grigoriev I."/>
        </authorList>
    </citation>
    <scope>NUCLEOTIDE SEQUENCE</scope>
    <source>
        <strain evidence="6">CBS 113389</strain>
    </source>
</reference>
<evidence type="ECO:0000313" key="6">
    <source>
        <dbReference type="EMBL" id="KAF2480490.1"/>
    </source>
</evidence>
<evidence type="ECO:0000256" key="2">
    <source>
        <dbReference type="ARBA" id="ARBA00022670"/>
    </source>
</evidence>
<keyword evidence="4" id="KW-0378">Hydrolase</keyword>
<evidence type="ECO:0000256" key="4">
    <source>
        <dbReference type="ARBA" id="ARBA00022801"/>
    </source>
</evidence>
<dbReference type="PANTHER" id="PTHR11010">
    <property type="entry name" value="PROTEASE S28 PRO-X CARBOXYPEPTIDASE-RELATED"/>
    <property type="match status" value="1"/>
</dbReference>
<dbReference type="PANTHER" id="PTHR11010:SF117">
    <property type="entry name" value="SERINE PROTEASE 16"/>
    <property type="match status" value="1"/>
</dbReference>
<dbReference type="GO" id="GO:0070008">
    <property type="term" value="F:serine-type exopeptidase activity"/>
    <property type="evidence" value="ECO:0007669"/>
    <property type="project" value="InterPro"/>
</dbReference>
<dbReference type="InterPro" id="IPR029058">
    <property type="entry name" value="AB_hydrolase_fold"/>
</dbReference>
<dbReference type="InterPro" id="IPR008758">
    <property type="entry name" value="Peptidase_S28"/>
</dbReference>
<proteinExistence type="inferred from homology"/>
<dbReference type="EMBL" id="MU001639">
    <property type="protein sequence ID" value="KAF2480490.1"/>
    <property type="molecule type" value="Genomic_DNA"/>
</dbReference>
<comment type="similarity">
    <text evidence="1">Belongs to the peptidase S28 family.</text>
</comment>